<feature type="domain" description="Sec39" evidence="5">
    <location>
        <begin position="37"/>
        <end position="374"/>
    </location>
</feature>
<dbReference type="GO" id="GO:0000149">
    <property type="term" value="F:SNARE binding"/>
    <property type="evidence" value="ECO:0007669"/>
    <property type="project" value="TreeGrafter"/>
</dbReference>
<evidence type="ECO:0000313" key="8">
    <source>
        <dbReference type="RefSeq" id="XP_008057790.1"/>
    </source>
</evidence>
<evidence type="ECO:0000256" key="1">
    <source>
        <dbReference type="ARBA" id="ARBA00004240"/>
    </source>
</evidence>
<gene>
    <name evidence="8" type="primary">NBAS</name>
</gene>
<dbReference type="Pfam" id="PF08314">
    <property type="entry name" value="Sec39"/>
    <property type="match status" value="1"/>
</dbReference>
<protein>
    <submittedName>
        <fullName evidence="8">Neuroblastoma-amplified sequence</fullName>
    </submittedName>
</protein>
<dbReference type="SUPFAM" id="SSF48371">
    <property type="entry name" value="ARM repeat"/>
    <property type="match status" value="1"/>
</dbReference>
<dbReference type="InterPro" id="IPR054751">
    <property type="entry name" value="NBAS_C"/>
</dbReference>
<proteinExistence type="predicted"/>
<dbReference type="GO" id="GO:0006890">
    <property type="term" value="P:retrograde vesicle-mediated transport, Golgi to endoplasmic reticulum"/>
    <property type="evidence" value="ECO:0007669"/>
    <property type="project" value="InterPro"/>
</dbReference>
<sequence>MATALECIYSCERNDQLSLCYDILECLPERGYGDKTEKTTTLHDMVDQLEQILSVSELLEKHGLEKPISFVKNTQSSTEEARRLMVRLTRHTGRKQPPVSESHWRMLLQDMLTMQQDIYTCLDSDACYEIFTESLLCSSSLENIHLAGQMMHCSASSINPPASVAHKGKPQYRVSYEKSIDLVLAASREYFNSSTNLTDSCMDLARCCLQLITDRPPAIQEELDLIQALGCLEEFGVKILPLQVRLCSDRISLIKECISQSPTCYKQSAKLLGLAELLSVAGNDPEERRGQVLILLVEQALSFHDYKAANMHCQELMATVYPKSWDVCSQLGQSEGYQDLAARQELMAFALTHCPPSSIELLLAASSSLQTEILYQRVNFQIHPEGGENINVSPSMSKSIQEDEVGVPGSNSGDLLRWTTATTMKVLSNTTTTTKAVLQAVSDGQWWKKSLAYLRPLQGQEFGGSHQIGTIANEDLEKQGCHPFYESVISNPFVTESEATCDTYQHVSVESFAEVLLRTGKLAEAKTQGEVFPTTEVLLQLASDALPNDMTLALAYLLALPQVLDANKCFEKQSHSALSLQLAAYYYSLQIYARLAPCFRDKYHPLYRADPKELIRMVTRHVTRHGHEAWPEDLVSLIKQLHYYNERLLDFTQAQVLQGLRKGVDVQRFTADDQYKRETILGLAETLEENVYSIALSLAQRYSVSRWEVFMTHLEFLFTDSGLSTVEIENRAQALHLFETLNTDPEAFHKHMVKYIYPTIGGFDHERLLYYFTLLENCGCADLGKYTIKPETHIRLLKKFKVVASGLNYKKLTDENMSPLEALEPVLSSQNILSISKLVPKIPEKDGQMLSPSSLYTIWLQKLFWNGDSHLIKQVPESSPEWLHAYDVCMKYFDRLHPGDLITVVDAITFSPKAVTKLSVEARKEMTSKAIKAVRHFIEKPRKRTSEDDMQEARNSQVTFVDALNHLEKSLAHLETLSHSFIISLKDSEQETLQKYSYLYDLSRSDREKLHDQAVAMCLDGQPLRMIQQLLEVAVGPLDISPKDVVQSAIIKIISMLSEGSADLGELRDPLQVLEGVVAAVHASVDKGEELVSSEDLLEWLRPFCADDTWPVRPRIHVLQILGQSFHLTEEDSKLLVFFRTEAILKASWPQRQVDIAEIENEENRYRLFTELLESSHHEVEFQHLTLLLQAWPPMKSEYVIANNPWVRLATVMLTRCTTENKEGLGNEVLKICRSLCNTKQMLPAEGVKELCLLLLNQSLLLPSLKLLLESQDECLRTMALEQISAVTTVNDANCDAELLSLILDAKLLVECVSTPFYPHIVDHLLASLQHGHWDAEELAKQLQEAGYEMEAGSLLLAVRGTHRALRTFSTALSAAQHWV</sequence>
<dbReference type="CTD" id="51594"/>
<feature type="domain" description="NBAS subunit of NRZ tethering complex C-terminal" evidence="6">
    <location>
        <begin position="1005"/>
        <end position="1129"/>
    </location>
</feature>
<dbReference type="STRING" id="1868482.ENSTSYP00000005183"/>
<keyword evidence="7" id="KW-1185">Reference proteome</keyword>
<dbReference type="InterPro" id="IPR013244">
    <property type="entry name" value="Sec39_domain"/>
</dbReference>
<dbReference type="PANTHER" id="PTHR15922:SF2">
    <property type="entry name" value="NBAS SUBUNIT OF NRZ TETHERING COMPLEX"/>
    <property type="match status" value="1"/>
</dbReference>
<dbReference type="GO" id="GO:0015031">
    <property type="term" value="P:protein transport"/>
    <property type="evidence" value="ECO:0007669"/>
    <property type="project" value="UniProtKB-KW"/>
</dbReference>
<evidence type="ECO:0000256" key="3">
    <source>
        <dbReference type="ARBA" id="ARBA00022824"/>
    </source>
</evidence>
<organism evidence="7 8">
    <name type="scientific">Carlito syrichta</name>
    <name type="common">Philippine tarsier</name>
    <name type="synonym">Tarsius syrichta</name>
    <dbReference type="NCBI Taxonomy" id="1868482"/>
    <lineage>
        <taxon>Eukaryota</taxon>
        <taxon>Metazoa</taxon>
        <taxon>Chordata</taxon>
        <taxon>Craniata</taxon>
        <taxon>Vertebrata</taxon>
        <taxon>Euteleostomi</taxon>
        <taxon>Mammalia</taxon>
        <taxon>Eutheria</taxon>
        <taxon>Euarchontoglires</taxon>
        <taxon>Primates</taxon>
        <taxon>Haplorrhini</taxon>
        <taxon>Tarsiiformes</taxon>
        <taxon>Tarsiidae</taxon>
        <taxon>Carlito</taxon>
    </lineage>
</organism>
<evidence type="ECO:0000256" key="4">
    <source>
        <dbReference type="ARBA" id="ARBA00022927"/>
    </source>
</evidence>
<evidence type="ECO:0000256" key="2">
    <source>
        <dbReference type="ARBA" id="ARBA00022448"/>
    </source>
</evidence>
<dbReference type="KEGG" id="csyr:103261998"/>
<comment type="subcellular location">
    <subcellularLocation>
        <location evidence="1">Endoplasmic reticulum</location>
    </subcellularLocation>
</comment>
<dbReference type="Pfam" id="PF22913">
    <property type="entry name" value="NBAS_11th"/>
    <property type="match status" value="1"/>
</dbReference>
<accession>A0A1U7TIX4</accession>
<evidence type="ECO:0000259" key="5">
    <source>
        <dbReference type="Pfam" id="PF08314"/>
    </source>
</evidence>
<dbReference type="OrthoDB" id="19988at2759"/>
<reference evidence="8" key="1">
    <citation type="submission" date="2025-08" db="UniProtKB">
        <authorList>
            <consortium name="RefSeq"/>
        </authorList>
    </citation>
    <scope>IDENTIFICATION</scope>
</reference>
<keyword evidence="3" id="KW-0256">Endoplasmic reticulum</keyword>
<dbReference type="Proteomes" id="UP000189704">
    <property type="component" value="Unplaced"/>
</dbReference>
<keyword evidence="2" id="KW-0813">Transport</keyword>
<dbReference type="GO" id="GO:0070939">
    <property type="term" value="C:Dsl1/NZR complex"/>
    <property type="evidence" value="ECO:0007669"/>
    <property type="project" value="TreeGrafter"/>
</dbReference>
<keyword evidence="4" id="KW-0653">Protein transport</keyword>
<dbReference type="GeneID" id="103261998"/>
<dbReference type="InterPro" id="IPR016024">
    <property type="entry name" value="ARM-type_fold"/>
</dbReference>
<evidence type="ECO:0000313" key="7">
    <source>
        <dbReference type="Proteomes" id="UP000189704"/>
    </source>
</evidence>
<evidence type="ECO:0000259" key="6">
    <source>
        <dbReference type="Pfam" id="PF22913"/>
    </source>
</evidence>
<name>A0A1U7TIX4_CARSF</name>
<dbReference type="PANTHER" id="PTHR15922">
    <property type="entry name" value="NEUROBLASTOMA-AMPLIFIED SEQUENCE"/>
    <property type="match status" value="1"/>
</dbReference>
<dbReference type="RefSeq" id="XP_008057790.1">
    <property type="nucleotide sequence ID" value="XM_008059599.2"/>
</dbReference>